<keyword evidence="2" id="KW-1185">Reference proteome</keyword>
<organism evidence="1 2">
    <name type="scientific">Ambrosia artemisiifolia</name>
    <name type="common">Common ragweed</name>
    <dbReference type="NCBI Taxonomy" id="4212"/>
    <lineage>
        <taxon>Eukaryota</taxon>
        <taxon>Viridiplantae</taxon>
        <taxon>Streptophyta</taxon>
        <taxon>Embryophyta</taxon>
        <taxon>Tracheophyta</taxon>
        <taxon>Spermatophyta</taxon>
        <taxon>Magnoliopsida</taxon>
        <taxon>eudicotyledons</taxon>
        <taxon>Gunneridae</taxon>
        <taxon>Pentapetalae</taxon>
        <taxon>asterids</taxon>
        <taxon>campanulids</taxon>
        <taxon>Asterales</taxon>
        <taxon>Asteraceae</taxon>
        <taxon>Asteroideae</taxon>
        <taxon>Heliantheae alliance</taxon>
        <taxon>Heliantheae</taxon>
        <taxon>Ambrosia</taxon>
    </lineage>
</organism>
<dbReference type="AlphaFoldDB" id="A0AAD5BWB8"/>
<evidence type="ECO:0000313" key="2">
    <source>
        <dbReference type="Proteomes" id="UP001206925"/>
    </source>
</evidence>
<comment type="caution">
    <text evidence="1">The sequence shown here is derived from an EMBL/GenBank/DDBJ whole genome shotgun (WGS) entry which is preliminary data.</text>
</comment>
<accession>A0AAD5BWB8</accession>
<sequence>MLSFKGLGLKSMECIQLLMFHRLAFQESRYARDSKFLRINVSNSTLLGAFLTELVSDSPLTQISNVEFLGNFERVPQEWMRYDKSHIPTKEQRVERFGFSSVHFVLV</sequence>
<feature type="non-terminal residue" evidence="1">
    <location>
        <position position="107"/>
    </location>
</feature>
<proteinExistence type="predicted"/>
<name>A0AAD5BWB8_AMBAR</name>
<evidence type="ECO:0000313" key="1">
    <source>
        <dbReference type="EMBL" id="KAI7729574.1"/>
    </source>
</evidence>
<dbReference type="EMBL" id="JAMZMK010010970">
    <property type="protein sequence ID" value="KAI7729574.1"/>
    <property type="molecule type" value="Genomic_DNA"/>
</dbReference>
<gene>
    <name evidence="1" type="ORF">M8C21_032640</name>
</gene>
<reference evidence="1" key="1">
    <citation type="submission" date="2022-06" db="EMBL/GenBank/DDBJ databases">
        <title>Uncovering the hologenomic basis of an extraordinary plant invasion.</title>
        <authorList>
            <person name="Bieker V.C."/>
            <person name="Martin M.D."/>
            <person name="Gilbert T."/>
            <person name="Hodgins K."/>
            <person name="Battlay P."/>
            <person name="Petersen B."/>
            <person name="Wilson J."/>
        </authorList>
    </citation>
    <scope>NUCLEOTIDE SEQUENCE</scope>
    <source>
        <strain evidence="1">AA19_3_7</strain>
        <tissue evidence="1">Leaf</tissue>
    </source>
</reference>
<protein>
    <submittedName>
        <fullName evidence="1">Uncharacterized protein</fullName>
    </submittedName>
</protein>
<dbReference type="Proteomes" id="UP001206925">
    <property type="component" value="Unassembled WGS sequence"/>
</dbReference>